<dbReference type="OMA" id="YWEEHEN"/>
<dbReference type="Proteomes" id="UP000215914">
    <property type="component" value="Chromosome 16"/>
</dbReference>
<dbReference type="PANTHER" id="PTHR10775">
    <property type="entry name" value="OS08G0208400 PROTEIN"/>
    <property type="match status" value="1"/>
</dbReference>
<feature type="domain" description="Transposase-associated" evidence="1">
    <location>
        <begin position="120"/>
        <end position="193"/>
    </location>
</feature>
<organism evidence="2 3">
    <name type="scientific">Helianthus annuus</name>
    <name type="common">Common sunflower</name>
    <dbReference type="NCBI Taxonomy" id="4232"/>
    <lineage>
        <taxon>Eukaryota</taxon>
        <taxon>Viridiplantae</taxon>
        <taxon>Streptophyta</taxon>
        <taxon>Embryophyta</taxon>
        <taxon>Tracheophyta</taxon>
        <taxon>Spermatophyta</taxon>
        <taxon>Magnoliopsida</taxon>
        <taxon>eudicotyledons</taxon>
        <taxon>Gunneridae</taxon>
        <taxon>Pentapetalae</taxon>
        <taxon>asterids</taxon>
        <taxon>campanulids</taxon>
        <taxon>Asterales</taxon>
        <taxon>Asteraceae</taxon>
        <taxon>Asteroideae</taxon>
        <taxon>Heliantheae alliance</taxon>
        <taxon>Heliantheae</taxon>
        <taxon>Helianthus</taxon>
    </lineage>
</organism>
<protein>
    <submittedName>
        <fullName evidence="2">Putative transposase-associated domain-containing protein</fullName>
    </submittedName>
</protein>
<sequence length="368" mass="41815">MGFRTGRVSDRNGFWTDTSFRMGWVSDRNGFLTETSFRTGRVSGCGHLNKRLGFSTLIYHRAISIDQDNRFNQAGYRGGAIRLCHTANSTPYHGSAKLLAETFYLFIQFKSQDFAMTLDKSWTKITNKVDPVFINGAIAFAERGKTYVDSEGRIHCPCKKCVNARRHVPTVVADHIIYNGFEPSYNVWIHHGEHLPGYEIDDTDSDYEESENESHDGVNELFDDVFPTGGETEAENFMDGANLRNNPNVEKLFVDMEKPLYPGCDEFSVLGFLLELMNVKVTCKMTNVSMDMILNLFSRALKDANLPKNHYEAKKYLRTLGLGYESIHACKHDCALFWKENAELQNCPVCGTSRYKENSKGKKKPTHC</sequence>
<gene>
    <name evidence="2" type="ORF">HannXRQ_Chr16g0507361</name>
</gene>
<dbReference type="Pfam" id="PF13963">
    <property type="entry name" value="Transpos_assoc"/>
    <property type="match status" value="1"/>
</dbReference>
<dbReference type="AlphaFoldDB" id="A0A251RXL6"/>
<evidence type="ECO:0000259" key="1">
    <source>
        <dbReference type="Pfam" id="PF13963"/>
    </source>
</evidence>
<reference evidence="3" key="1">
    <citation type="journal article" date="2017" name="Nature">
        <title>The sunflower genome provides insights into oil metabolism, flowering and Asterid evolution.</title>
        <authorList>
            <person name="Badouin H."/>
            <person name="Gouzy J."/>
            <person name="Grassa C.J."/>
            <person name="Murat F."/>
            <person name="Staton S.E."/>
            <person name="Cottret L."/>
            <person name="Lelandais-Briere C."/>
            <person name="Owens G.L."/>
            <person name="Carrere S."/>
            <person name="Mayjonade B."/>
            <person name="Legrand L."/>
            <person name="Gill N."/>
            <person name="Kane N.C."/>
            <person name="Bowers J.E."/>
            <person name="Hubner S."/>
            <person name="Bellec A."/>
            <person name="Berard A."/>
            <person name="Berges H."/>
            <person name="Blanchet N."/>
            <person name="Boniface M.C."/>
            <person name="Brunel D."/>
            <person name="Catrice O."/>
            <person name="Chaidir N."/>
            <person name="Claudel C."/>
            <person name="Donnadieu C."/>
            <person name="Faraut T."/>
            <person name="Fievet G."/>
            <person name="Helmstetter N."/>
            <person name="King M."/>
            <person name="Knapp S.J."/>
            <person name="Lai Z."/>
            <person name="Le Paslier M.C."/>
            <person name="Lippi Y."/>
            <person name="Lorenzon L."/>
            <person name="Mandel J.R."/>
            <person name="Marage G."/>
            <person name="Marchand G."/>
            <person name="Marquand E."/>
            <person name="Bret-Mestries E."/>
            <person name="Morien E."/>
            <person name="Nambeesan S."/>
            <person name="Nguyen T."/>
            <person name="Pegot-Espagnet P."/>
            <person name="Pouilly N."/>
            <person name="Raftis F."/>
            <person name="Sallet E."/>
            <person name="Schiex T."/>
            <person name="Thomas J."/>
            <person name="Vandecasteele C."/>
            <person name="Vares D."/>
            <person name="Vear F."/>
            <person name="Vautrin S."/>
            <person name="Crespi M."/>
            <person name="Mangin B."/>
            <person name="Burke J.M."/>
            <person name="Salse J."/>
            <person name="Munos S."/>
            <person name="Vincourt P."/>
            <person name="Rieseberg L.H."/>
            <person name="Langlade N.B."/>
        </authorList>
    </citation>
    <scope>NUCLEOTIDE SEQUENCE [LARGE SCALE GENOMIC DNA]</scope>
    <source>
        <strain evidence="3">cv. SF193</strain>
    </source>
</reference>
<evidence type="ECO:0000313" key="3">
    <source>
        <dbReference type="Proteomes" id="UP000215914"/>
    </source>
</evidence>
<dbReference type="InParanoid" id="A0A251RXL6"/>
<dbReference type="PANTHER" id="PTHR10775:SF186">
    <property type="entry name" value="TRANSPOSASE-ASSOCIATED DOMAIN-CONTAINING PROTEIN-RELATED"/>
    <property type="match status" value="1"/>
</dbReference>
<name>A0A251RXL6_HELAN</name>
<evidence type="ECO:0000313" key="2">
    <source>
        <dbReference type="EMBL" id="OTF91128.1"/>
    </source>
</evidence>
<accession>A0A251RXL6</accession>
<keyword evidence="3" id="KW-1185">Reference proteome</keyword>
<dbReference type="EMBL" id="CM007905">
    <property type="protein sequence ID" value="OTF91128.1"/>
    <property type="molecule type" value="Genomic_DNA"/>
</dbReference>
<dbReference type="InterPro" id="IPR029480">
    <property type="entry name" value="Transpos_assoc"/>
</dbReference>
<proteinExistence type="predicted"/>